<dbReference type="EMBL" id="MVHU01000034">
    <property type="protein sequence ID" value="ORA77281.1"/>
    <property type="molecule type" value="Genomic_DNA"/>
</dbReference>
<protein>
    <submittedName>
        <fullName evidence="1">Uncharacterized protein</fullName>
    </submittedName>
</protein>
<organism evidence="1 2">
    <name type="scientific">Mycolicibacter kumamotonensis</name>
    <dbReference type="NCBI Taxonomy" id="354243"/>
    <lineage>
        <taxon>Bacteria</taxon>
        <taxon>Bacillati</taxon>
        <taxon>Actinomycetota</taxon>
        <taxon>Actinomycetes</taxon>
        <taxon>Mycobacteriales</taxon>
        <taxon>Mycobacteriaceae</taxon>
        <taxon>Mycolicibacter</taxon>
    </lineage>
</organism>
<sequence length="73" mass="8258">MTFTTDTIALAIELPGVYDGTSVYLLKDGTFVNRWTNSTITHRRWAADEWIAAHGDKFRAANADLLDKEEEAR</sequence>
<evidence type="ECO:0000313" key="1">
    <source>
        <dbReference type="EMBL" id="ORA77281.1"/>
    </source>
</evidence>
<gene>
    <name evidence="1" type="ORF">BST28_18625</name>
</gene>
<comment type="caution">
    <text evidence="1">The sequence shown here is derived from an EMBL/GenBank/DDBJ whole genome shotgun (WGS) entry which is preliminary data.</text>
</comment>
<name>A0A1X0DYA2_9MYCO</name>
<evidence type="ECO:0000313" key="2">
    <source>
        <dbReference type="Proteomes" id="UP000192713"/>
    </source>
</evidence>
<dbReference type="AlphaFoldDB" id="A0A1X0DYA2"/>
<dbReference type="RefSeq" id="WP_083082272.1">
    <property type="nucleotide sequence ID" value="NZ_MVHU01000034.1"/>
</dbReference>
<reference evidence="1 2" key="1">
    <citation type="submission" date="2017-02" db="EMBL/GenBank/DDBJ databases">
        <title>The new phylogeny of genus Mycobacterium.</title>
        <authorList>
            <person name="Tortoli E."/>
            <person name="Trovato A."/>
            <person name="Cirillo D.M."/>
        </authorList>
    </citation>
    <scope>NUCLEOTIDE SEQUENCE [LARGE SCALE GENOMIC DNA]</scope>
    <source>
        <strain evidence="1 2">DSM 45093</strain>
    </source>
</reference>
<dbReference type="Proteomes" id="UP000192713">
    <property type="component" value="Unassembled WGS sequence"/>
</dbReference>
<proteinExistence type="predicted"/>
<accession>A0A1X0DYA2</accession>